<dbReference type="KEGG" id="dmu:Desmu_0992"/>
<evidence type="ECO:0000256" key="8">
    <source>
        <dbReference type="ARBA" id="ARBA00022801"/>
    </source>
</evidence>
<dbReference type="AlphaFoldDB" id="E8R9W8"/>
<protein>
    <recommendedName>
        <fullName evidence="5 14">CRISPR-associated exonuclease Cas4</fullName>
        <ecNumber evidence="4 14">3.1.12.1</ecNumber>
    </recommendedName>
</protein>
<evidence type="ECO:0000256" key="6">
    <source>
        <dbReference type="ARBA" id="ARBA00022722"/>
    </source>
</evidence>
<dbReference type="RefSeq" id="WP_013562516.1">
    <property type="nucleotide sequence ID" value="NC_014961.1"/>
</dbReference>
<dbReference type="STRING" id="765177.Desmu_0992"/>
<dbReference type="Proteomes" id="UP000001068">
    <property type="component" value="Chromosome"/>
</dbReference>
<dbReference type="GO" id="GO:0004527">
    <property type="term" value="F:exonuclease activity"/>
    <property type="evidence" value="ECO:0007669"/>
    <property type="project" value="UniProtKB-KW"/>
</dbReference>
<evidence type="ECO:0000256" key="9">
    <source>
        <dbReference type="ARBA" id="ARBA00022839"/>
    </source>
</evidence>
<accession>E8R9W8</accession>
<dbReference type="InterPro" id="IPR022765">
    <property type="entry name" value="Dna2/Cas4_DUF83"/>
</dbReference>
<dbReference type="Gene3D" id="3.90.320.10">
    <property type="match status" value="1"/>
</dbReference>
<reference evidence="17" key="1">
    <citation type="submission" date="2010-11" db="EMBL/GenBank/DDBJ databases">
        <title>The complete genome of Desulfurococcus mucosus DSM 2162.</title>
        <authorList>
            <consortium name="US DOE Joint Genome Institute (JGI-PGF)"/>
            <person name="Lucas S."/>
            <person name="Copeland A."/>
            <person name="Lapidus A."/>
            <person name="Bruce D."/>
            <person name="Goodwin L."/>
            <person name="Pitluck S."/>
            <person name="Kyrpides N."/>
            <person name="Mavromatis K."/>
            <person name="Pagani I."/>
            <person name="Ivanova N."/>
            <person name="Ovchinnikova G."/>
            <person name="Chertkov O."/>
            <person name="Held B."/>
            <person name="Brettin T."/>
            <person name="Detter J.C."/>
            <person name="Tapia R."/>
            <person name="Han C."/>
            <person name="Land M."/>
            <person name="Hauser L."/>
            <person name="Markowitz V."/>
            <person name="Cheng J.-F."/>
            <person name="Hugenholtz P."/>
            <person name="Woyke T."/>
            <person name="Wu D."/>
            <person name="Wirth R."/>
            <person name="Bilek Y."/>
            <person name="Hader T."/>
            <person name="Klenk H.-P."/>
            <person name="Eisen J.A."/>
        </authorList>
    </citation>
    <scope>NUCLEOTIDE SEQUENCE [LARGE SCALE GENOMIC DNA]</scope>
    <source>
        <strain evidence="17">ATCC 35584 / DSM 2162 / JCM 9187 / O7/1</strain>
    </source>
</reference>
<keyword evidence="6 14" id="KW-0540">Nuclease</keyword>
<evidence type="ECO:0000256" key="3">
    <source>
        <dbReference type="ARBA" id="ARBA00009189"/>
    </source>
</evidence>
<comment type="cofactor">
    <cofactor evidence="14">
        <name>iron-sulfur cluster</name>
        <dbReference type="ChEBI" id="CHEBI:30408"/>
    </cofactor>
</comment>
<dbReference type="InterPro" id="IPR011604">
    <property type="entry name" value="PDDEXK-like_dom_sf"/>
</dbReference>
<evidence type="ECO:0000256" key="11">
    <source>
        <dbReference type="ARBA" id="ARBA00023014"/>
    </source>
</evidence>
<dbReference type="PANTHER" id="PTHR36531:SF6">
    <property type="entry name" value="DNA REPLICATION ATP-DEPENDENT HELICASE_NUCLEASE DNA2"/>
    <property type="match status" value="1"/>
</dbReference>
<evidence type="ECO:0000256" key="10">
    <source>
        <dbReference type="ARBA" id="ARBA00023004"/>
    </source>
</evidence>
<gene>
    <name evidence="16" type="ordered locus">Desmu_0992</name>
</gene>
<dbReference type="InterPro" id="IPR013343">
    <property type="entry name" value="CRISPR-assoc_prot_Cas4"/>
</dbReference>
<dbReference type="GO" id="GO:0051607">
    <property type="term" value="P:defense response to virus"/>
    <property type="evidence" value="ECO:0007669"/>
    <property type="project" value="UniProtKB-KW"/>
</dbReference>
<sequence>MLRGSWLLVRDLEEYFFCPFAFYLSRVAGEARAPGLWSEVGKDVQAELSSHVESRYKVIGREVFLESVRLRLRGRVDYVVELHGLPAPLEVKHSRRLRPWWKYTLVAYAMLAEEKYSKPVKQALLILPGPREIRLEVASEDRRRVEEALTAATAILEGRLTPRPYESRSCINCDYSAACRLLRS</sequence>
<evidence type="ECO:0000256" key="12">
    <source>
        <dbReference type="ARBA" id="ARBA00023118"/>
    </source>
</evidence>
<comment type="similarity">
    <text evidence="3 14">Belongs to the CRISPR-associated exonuclease Cas4 family.</text>
</comment>
<dbReference type="GeneID" id="10153692"/>
<dbReference type="InterPro" id="IPR051827">
    <property type="entry name" value="Cas4_exonuclease"/>
</dbReference>
<dbReference type="NCBIfam" id="TIGR00372">
    <property type="entry name" value="cas4"/>
    <property type="match status" value="1"/>
</dbReference>
<evidence type="ECO:0000259" key="15">
    <source>
        <dbReference type="Pfam" id="PF01930"/>
    </source>
</evidence>
<keyword evidence="17" id="KW-1185">Reference proteome</keyword>
<comment type="cofactor">
    <cofactor evidence="2">
        <name>[4Fe-4S] cluster</name>
        <dbReference type="ChEBI" id="CHEBI:49883"/>
    </cofactor>
</comment>
<keyword evidence="12 14" id="KW-0051">Antiviral defense</keyword>
<dbReference type="GO" id="GO:0046872">
    <property type="term" value="F:metal ion binding"/>
    <property type="evidence" value="ECO:0007669"/>
    <property type="project" value="UniProtKB-KW"/>
</dbReference>
<proteinExistence type="inferred from homology"/>
<evidence type="ECO:0000256" key="5">
    <source>
        <dbReference type="ARBA" id="ARBA00020049"/>
    </source>
</evidence>
<evidence type="ECO:0000256" key="2">
    <source>
        <dbReference type="ARBA" id="ARBA00001966"/>
    </source>
</evidence>
<evidence type="ECO:0000313" key="17">
    <source>
        <dbReference type="Proteomes" id="UP000001068"/>
    </source>
</evidence>
<dbReference type="PANTHER" id="PTHR36531">
    <property type="entry name" value="CRISPR-ASSOCIATED EXONUCLEASE CAS4"/>
    <property type="match status" value="1"/>
</dbReference>
<keyword evidence="8 14" id="KW-0378">Hydrolase</keyword>
<evidence type="ECO:0000256" key="14">
    <source>
        <dbReference type="RuleBase" id="RU365022"/>
    </source>
</evidence>
<organism evidence="16 17">
    <name type="scientific">Desulfurococcus mucosus (strain ATCC 35584 / DSM 2162 / JCM 9187 / O7/1)</name>
    <dbReference type="NCBI Taxonomy" id="765177"/>
    <lineage>
        <taxon>Archaea</taxon>
        <taxon>Thermoproteota</taxon>
        <taxon>Thermoprotei</taxon>
        <taxon>Desulfurococcales</taxon>
        <taxon>Desulfurococcaceae</taxon>
        <taxon>Desulfurococcus</taxon>
    </lineage>
</organism>
<dbReference type="GO" id="GO:0051536">
    <property type="term" value="F:iron-sulfur cluster binding"/>
    <property type="evidence" value="ECO:0007669"/>
    <property type="project" value="UniProtKB-KW"/>
</dbReference>
<keyword evidence="7 14" id="KW-0479">Metal-binding</keyword>
<comment type="cofactor">
    <cofactor evidence="14">
        <name>Mg(2+)</name>
        <dbReference type="ChEBI" id="CHEBI:18420"/>
    </cofactor>
    <cofactor evidence="14">
        <name>Mn(2+)</name>
        <dbReference type="ChEBI" id="CHEBI:29035"/>
    </cofactor>
    <text evidence="14">Mg(2+) or Mn(2+) required for ssDNA cleavage activity.</text>
</comment>
<keyword evidence="9 14" id="KW-0269">Exonuclease</keyword>
<comment type="function">
    <text evidence="14">CRISPR (clustered regularly interspaced short palindromic repeat) is an adaptive immune system that provides protection against mobile genetic elements (viruses, transposable elements and conjugative plasmids). CRISPR clusters contain sequences complementary to antecedent mobile elements and target invading nucleic acids. CRISPR clusters are transcribed and processed into CRISPR RNA (crRNA).</text>
</comment>
<dbReference type="EC" id="3.1.12.1" evidence="4 14"/>
<dbReference type="Pfam" id="PF01930">
    <property type="entry name" value="Cas_Cas4"/>
    <property type="match status" value="1"/>
</dbReference>
<name>E8R9W8_DESM0</name>
<evidence type="ECO:0000256" key="1">
    <source>
        <dbReference type="ARBA" id="ARBA00001936"/>
    </source>
</evidence>
<keyword evidence="13 14" id="KW-0464">Manganese</keyword>
<dbReference type="OrthoDB" id="26676at2157"/>
<dbReference type="eggNOG" id="arCOG00786">
    <property type="taxonomic scope" value="Archaea"/>
</dbReference>
<dbReference type="HOGENOM" id="CLU_102055_2_0_2"/>
<reference evidence="16 17" key="2">
    <citation type="journal article" date="2011" name="Stand. Genomic Sci.">
        <title>Complete genome sequence of Desulfurococcus mucosus type strain (O7/1).</title>
        <authorList>
            <person name="Wirth R."/>
            <person name="Chertkov O."/>
            <person name="Held B."/>
            <person name="Lapidus A."/>
            <person name="Nolan M."/>
            <person name="Lucas S."/>
            <person name="Hammon N."/>
            <person name="Deshpande S."/>
            <person name="Cheng J.F."/>
            <person name="Tapia R."/>
            <person name="Han C."/>
            <person name="Goodwin L."/>
            <person name="Pitluck S."/>
            <person name="Liolios K."/>
            <person name="Ioanna P."/>
            <person name="Ivanova N."/>
            <person name="Mavromatis K."/>
            <person name="Mikhailova N."/>
            <person name="Pati A."/>
            <person name="Chen A."/>
            <person name="Palaniappan K."/>
            <person name="Land M."/>
            <person name="Hauser L."/>
            <person name="Chang Y.J."/>
            <person name="Jeffries C.D."/>
            <person name="Bilek Y."/>
            <person name="Hader T."/>
            <person name="Rohde M."/>
            <person name="Spring S."/>
            <person name="Sikorski J."/>
            <person name="Goker M."/>
            <person name="Woyke T."/>
            <person name="Bristow J."/>
            <person name="Eisen J.A."/>
            <person name="Markowitz V."/>
            <person name="Hugenholtz P."/>
            <person name="Kyrpides N.C."/>
            <person name="Klenk H.P."/>
        </authorList>
    </citation>
    <scope>NUCLEOTIDE SEQUENCE [LARGE SCALE GENOMIC DNA]</scope>
    <source>
        <strain evidence="17">ATCC 35584 / DSM 2162 / JCM 9187 / O7/1</strain>
    </source>
</reference>
<comment type="cofactor">
    <cofactor evidence="1">
        <name>Mn(2+)</name>
        <dbReference type="ChEBI" id="CHEBI:29035"/>
    </cofactor>
</comment>
<evidence type="ECO:0000313" key="16">
    <source>
        <dbReference type="EMBL" id="ADV65294.1"/>
    </source>
</evidence>
<evidence type="ECO:0000256" key="13">
    <source>
        <dbReference type="ARBA" id="ARBA00023211"/>
    </source>
</evidence>
<evidence type="ECO:0000256" key="7">
    <source>
        <dbReference type="ARBA" id="ARBA00022723"/>
    </source>
</evidence>
<feature type="domain" description="DUF83" evidence="15">
    <location>
        <begin position="12"/>
        <end position="179"/>
    </location>
</feature>
<keyword evidence="10 14" id="KW-0408">Iron</keyword>
<keyword evidence="11 14" id="KW-0411">Iron-sulfur</keyword>
<evidence type="ECO:0000256" key="4">
    <source>
        <dbReference type="ARBA" id="ARBA00012768"/>
    </source>
</evidence>
<dbReference type="EMBL" id="CP002363">
    <property type="protein sequence ID" value="ADV65294.1"/>
    <property type="molecule type" value="Genomic_DNA"/>
</dbReference>